<reference evidence="2" key="2">
    <citation type="submission" date="2020-08" db="EMBL/GenBank/DDBJ databases">
        <title>Plant Genome Project.</title>
        <authorList>
            <person name="Zhang R.-G."/>
        </authorList>
    </citation>
    <scope>NUCLEOTIDE SEQUENCE</scope>
    <source>
        <strain evidence="2">Huo1</strain>
        <tissue evidence="2">Leaf</tissue>
    </source>
</reference>
<dbReference type="SUPFAM" id="SSF53474">
    <property type="entry name" value="alpha/beta-Hydrolases"/>
    <property type="match status" value="1"/>
</dbReference>
<proteinExistence type="predicted"/>
<dbReference type="EMBL" id="PNBA02000002">
    <property type="protein sequence ID" value="KAG6432208.1"/>
    <property type="molecule type" value="Genomic_DNA"/>
</dbReference>
<protein>
    <recommendedName>
        <fullName evidence="1">Dienelactone hydrolase domain-containing protein</fullName>
    </recommendedName>
</protein>
<keyword evidence="3" id="KW-1185">Reference proteome</keyword>
<evidence type="ECO:0000313" key="2">
    <source>
        <dbReference type="EMBL" id="KAG6432208.1"/>
    </source>
</evidence>
<evidence type="ECO:0000259" key="1">
    <source>
        <dbReference type="Pfam" id="PF01738"/>
    </source>
</evidence>
<dbReference type="Gene3D" id="3.40.50.1820">
    <property type="entry name" value="alpha/beta hydrolase"/>
    <property type="match status" value="1"/>
</dbReference>
<gene>
    <name evidence="2" type="ORF">SASPL_103782</name>
</gene>
<dbReference type="GO" id="GO:0016787">
    <property type="term" value="F:hydrolase activity"/>
    <property type="evidence" value="ECO:0007669"/>
    <property type="project" value="InterPro"/>
</dbReference>
<sequence>MKRLAEVEISTIAKRFNLRIKEIIAEDEGEAANVCVARGRELMSPHSRCEELVGMGCHREDVEKPATKRRCSGSGKVEEFGGLSSYISGPADSNSAVILISDVYGYEVEVLSLIRRLQTKSGLLDLIFHRDPTVPDPNTFTEWLKTHGPDQGFEDAKPVIEALKSKGMTKIGGVGFCWGGWWLWSCRSILTSLSILGAEIDLVYLHQRLSSNSKLP</sequence>
<dbReference type="PANTHER" id="PTHR17630:SF97">
    <property type="entry name" value="ENDO-1,31,4-BETA-D-GLUCANASE-LIKE"/>
    <property type="match status" value="1"/>
</dbReference>
<reference evidence="2" key="1">
    <citation type="submission" date="2018-01" db="EMBL/GenBank/DDBJ databases">
        <authorList>
            <person name="Mao J.F."/>
        </authorList>
    </citation>
    <scope>NUCLEOTIDE SEQUENCE</scope>
    <source>
        <strain evidence="2">Huo1</strain>
        <tissue evidence="2">Leaf</tissue>
    </source>
</reference>
<comment type="caution">
    <text evidence="2">The sequence shown here is derived from an EMBL/GenBank/DDBJ whole genome shotgun (WGS) entry which is preliminary data.</text>
</comment>
<dbReference type="Pfam" id="PF01738">
    <property type="entry name" value="DLH"/>
    <property type="match status" value="1"/>
</dbReference>
<feature type="domain" description="Dienelactone hydrolase" evidence="1">
    <location>
        <begin position="85"/>
        <end position="184"/>
    </location>
</feature>
<name>A0A8X9A8G5_SALSN</name>
<evidence type="ECO:0000313" key="3">
    <source>
        <dbReference type="Proteomes" id="UP000298416"/>
    </source>
</evidence>
<dbReference type="InterPro" id="IPR002925">
    <property type="entry name" value="Dienelactn_hydro"/>
</dbReference>
<dbReference type="InterPro" id="IPR029058">
    <property type="entry name" value="AB_hydrolase_fold"/>
</dbReference>
<dbReference type="Proteomes" id="UP000298416">
    <property type="component" value="Unassembled WGS sequence"/>
</dbReference>
<organism evidence="2">
    <name type="scientific">Salvia splendens</name>
    <name type="common">Scarlet sage</name>
    <dbReference type="NCBI Taxonomy" id="180675"/>
    <lineage>
        <taxon>Eukaryota</taxon>
        <taxon>Viridiplantae</taxon>
        <taxon>Streptophyta</taxon>
        <taxon>Embryophyta</taxon>
        <taxon>Tracheophyta</taxon>
        <taxon>Spermatophyta</taxon>
        <taxon>Magnoliopsida</taxon>
        <taxon>eudicotyledons</taxon>
        <taxon>Gunneridae</taxon>
        <taxon>Pentapetalae</taxon>
        <taxon>asterids</taxon>
        <taxon>lamiids</taxon>
        <taxon>Lamiales</taxon>
        <taxon>Lamiaceae</taxon>
        <taxon>Nepetoideae</taxon>
        <taxon>Mentheae</taxon>
        <taxon>Salviinae</taxon>
        <taxon>Salvia</taxon>
        <taxon>Salvia subgen. Calosphace</taxon>
        <taxon>core Calosphace</taxon>
    </lineage>
</organism>
<dbReference type="PANTHER" id="PTHR17630">
    <property type="entry name" value="DIENELACTONE HYDROLASE"/>
    <property type="match status" value="1"/>
</dbReference>
<accession>A0A8X9A8G5</accession>
<dbReference type="AlphaFoldDB" id="A0A8X9A8G5"/>